<evidence type="ECO:0000313" key="3">
    <source>
        <dbReference type="Proteomes" id="UP000007875"/>
    </source>
</evidence>
<dbReference type="HOGENOM" id="CLU_006241_2_0_1"/>
<dbReference type="eggNOG" id="KOG2406">
    <property type="taxonomic scope" value="Eukaryota"/>
</dbReference>
<name>H2YFU1_CIOSA</name>
<feature type="compositionally biased region" description="Acidic residues" evidence="1">
    <location>
        <begin position="499"/>
        <end position="520"/>
    </location>
</feature>
<evidence type="ECO:0000256" key="1">
    <source>
        <dbReference type="SAM" id="MobiDB-lite"/>
    </source>
</evidence>
<evidence type="ECO:0000313" key="2">
    <source>
        <dbReference type="Ensembl" id="ENSCSAVP00000004189.1"/>
    </source>
</evidence>
<dbReference type="Proteomes" id="UP000007875">
    <property type="component" value="Unassembled WGS sequence"/>
</dbReference>
<dbReference type="FunCoup" id="H2YFU1">
    <property type="interactions" value="483"/>
</dbReference>
<dbReference type="Pfam" id="PF07093">
    <property type="entry name" value="SGT1"/>
    <property type="match status" value="1"/>
</dbReference>
<reference evidence="2" key="2">
    <citation type="submission" date="2025-08" db="UniProtKB">
        <authorList>
            <consortium name="Ensembl"/>
        </authorList>
    </citation>
    <scope>IDENTIFICATION</scope>
</reference>
<dbReference type="PANTHER" id="PTHR13060:SF0">
    <property type="entry name" value="PROTEIN ECDYSONELESS HOMOLOG"/>
    <property type="match status" value="1"/>
</dbReference>
<dbReference type="AlphaFoldDB" id="H2YFU1"/>
<dbReference type="GO" id="GO:0005634">
    <property type="term" value="C:nucleus"/>
    <property type="evidence" value="ECO:0007669"/>
    <property type="project" value="TreeGrafter"/>
</dbReference>
<dbReference type="STRING" id="51511.ENSCSAVP00000004189"/>
<dbReference type="InParanoid" id="H2YFU1"/>
<dbReference type="PANTHER" id="PTHR13060">
    <property type="entry name" value="SGT1 PROTEIN HSGT1 SUPPRESSOR OF GCR2"/>
    <property type="match status" value="1"/>
</dbReference>
<dbReference type="OMA" id="TKDYIWQ"/>
<dbReference type="InterPro" id="IPR010770">
    <property type="entry name" value="Ecd"/>
</dbReference>
<protein>
    <submittedName>
        <fullName evidence="2">Uncharacterized protein</fullName>
    </submittedName>
</protein>
<organism evidence="2 3">
    <name type="scientific">Ciona savignyi</name>
    <name type="common">Pacific transparent sea squirt</name>
    <dbReference type="NCBI Taxonomy" id="51511"/>
    <lineage>
        <taxon>Eukaryota</taxon>
        <taxon>Metazoa</taxon>
        <taxon>Chordata</taxon>
        <taxon>Tunicata</taxon>
        <taxon>Ascidiacea</taxon>
        <taxon>Phlebobranchia</taxon>
        <taxon>Cionidae</taxon>
        <taxon>Ciona</taxon>
    </lineage>
</organism>
<sequence>MDFDSKLCENVVFYTIYLNVSLDSALLETYLFKCLAVVAKETKGYIWEKEPFTLHACTDTKIPCLKGSTKFSDSIQDEWFIVYLLHKITSVYPELIAQVNDNDGEFLLIESVDYLPKWLTPNTCANRVFISHGVMHVLLKPKSPAEISLLPVENPTLEQSLNIISHHPSLTQANSSIVACLQKRMSSFPASDIVFHANVYIGRSIVHLLDRNPAAISATLHAFFLRDRIDLKCCRQFKFFPPDDRVWTQIPMTRCHYAQLMQQHFVADKRSGYSMDINTPSNQHKGVELGIKLSHGFEITLAKLNKESSTNEPAMFDEKKFKEFLSHLQDSGYFQNEIEGSKLHKQLAKKARRFFIESCDSHQNDVKNQDICAGFVELLDTWGKSGFPELESLVLKDSMEELPQESSDKWMYLDNHDLDRLTKEMNVGFEQLHIKKKDKQRSDTSIEKLEQTVNEMTKFIDSTSSAEGVEIVSDITPITFDIDKFMSGVESMLGASVEKDEEDDSDDFLSTDEDESEVSDEETLHYMEQMDQELSSTDVGKSFVKTHVNEDDDGSTEDLSSAVNVDLNLVENFLQGCQSQAGLSGPVTNILGSLGVSIPTEVQLD</sequence>
<reference evidence="2" key="3">
    <citation type="submission" date="2025-09" db="UniProtKB">
        <authorList>
            <consortium name="Ensembl"/>
        </authorList>
    </citation>
    <scope>IDENTIFICATION</scope>
</reference>
<dbReference type="Ensembl" id="ENSCSAVT00000004252.1">
    <property type="protein sequence ID" value="ENSCSAVP00000004189.1"/>
    <property type="gene ID" value="ENSCSAVG00000002467.1"/>
</dbReference>
<keyword evidence="3" id="KW-1185">Reference proteome</keyword>
<accession>H2YFU1</accession>
<proteinExistence type="predicted"/>
<reference evidence="3" key="1">
    <citation type="submission" date="2003-08" db="EMBL/GenBank/DDBJ databases">
        <authorList>
            <person name="Birren B."/>
            <person name="Nusbaum C."/>
            <person name="Abebe A."/>
            <person name="Abouelleil A."/>
            <person name="Adekoya E."/>
            <person name="Ait-zahra M."/>
            <person name="Allen N."/>
            <person name="Allen T."/>
            <person name="An P."/>
            <person name="Anderson M."/>
            <person name="Anderson S."/>
            <person name="Arachchi H."/>
            <person name="Armbruster J."/>
            <person name="Bachantsang P."/>
            <person name="Baldwin J."/>
            <person name="Barry A."/>
            <person name="Bayul T."/>
            <person name="Blitshsteyn B."/>
            <person name="Bloom T."/>
            <person name="Blye J."/>
            <person name="Boguslavskiy L."/>
            <person name="Borowsky M."/>
            <person name="Boukhgalter B."/>
            <person name="Brunache A."/>
            <person name="Butler J."/>
            <person name="Calixte N."/>
            <person name="Calvo S."/>
            <person name="Camarata J."/>
            <person name="Campo K."/>
            <person name="Chang J."/>
            <person name="Cheshatsang Y."/>
            <person name="Citroen M."/>
            <person name="Collymore A."/>
            <person name="Considine T."/>
            <person name="Cook A."/>
            <person name="Cooke P."/>
            <person name="Corum B."/>
            <person name="Cuomo C."/>
            <person name="David R."/>
            <person name="Dawoe T."/>
            <person name="Degray S."/>
            <person name="Dodge S."/>
            <person name="Dooley K."/>
            <person name="Dorje P."/>
            <person name="Dorjee K."/>
            <person name="Dorris L."/>
            <person name="Duffey N."/>
            <person name="Dupes A."/>
            <person name="Elkins T."/>
            <person name="Engels R."/>
            <person name="Erickson J."/>
            <person name="Farina A."/>
            <person name="Faro S."/>
            <person name="Ferreira P."/>
            <person name="Fischer H."/>
            <person name="Fitzgerald M."/>
            <person name="Foley K."/>
            <person name="Gage D."/>
            <person name="Galagan J."/>
            <person name="Gearin G."/>
            <person name="Gnerre S."/>
            <person name="Gnirke A."/>
            <person name="Goyette A."/>
            <person name="Graham J."/>
            <person name="Grandbois E."/>
            <person name="Gyaltsen K."/>
            <person name="Hafez N."/>
            <person name="Hagopian D."/>
            <person name="Hagos B."/>
            <person name="Hall J."/>
            <person name="Hatcher B."/>
            <person name="Heller A."/>
            <person name="Higgins H."/>
            <person name="Honan T."/>
            <person name="Horn A."/>
            <person name="Houde N."/>
            <person name="Hughes L."/>
            <person name="Hulme W."/>
            <person name="Husby E."/>
            <person name="Iliev I."/>
            <person name="Jaffe D."/>
            <person name="Jones C."/>
            <person name="Kamal M."/>
            <person name="Kamat A."/>
            <person name="Kamvysselis M."/>
            <person name="Karlsson E."/>
            <person name="Kells C."/>
            <person name="Kieu A."/>
            <person name="Kisner P."/>
            <person name="Kodira C."/>
            <person name="Kulbokas E."/>
            <person name="Labutti K."/>
            <person name="Lama D."/>
            <person name="Landers T."/>
            <person name="Leger J."/>
            <person name="Levine S."/>
            <person name="Lewis D."/>
            <person name="Lewis T."/>
            <person name="Lindblad-toh K."/>
            <person name="Liu X."/>
            <person name="Lokyitsang T."/>
            <person name="Lokyitsang Y."/>
            <person name="Lucien O."/>
            <person name="Lui A."/>
            <person name="Ma L.J."/>
            <person name="Mabbitt R."/>
            <person name="Macdonald J."/>
            <person name="Maclean C."/>
            <person name="Major J."/>
            <person name="Manning J."/>
            <person name="Marabella R."/>
            <person name="Maru K."/>
            <person name="Matthews C."/>
            <person name="Mauceli E."/>
            <person name="Mccarthy M."/>
            <person name="Mcdonough S."/>
            <person name="Mcghee T."/>
            <person name="Meldrim J."/>
            <person name="Meneus L."/>
            <person name="Mesirov J."/>
            <person name="Mihalev A."/>
            <person name="Mihova T."/>
            <person name="Mikkelsen T."/>
            <person name="Mlenga V."/>
            <person name="Moru K."/>
            <person name="Mozes J."/>
            <person name="Mulrain L."/>
            <person name="Munson G."/>
            <person name="Naylor J."/>
            <person name="Newes C."/>
            <person name="Nguyen C."/>
            <person name="Nguyen N."/>
            <person name="Nguyen T."/>
            <person name="Nicol R."/>
            <person name="Nielsen C."/>
            <person name="Nizzari M."/>
            <person name="Norbu C."/>
            <person name="Norbu N."/>
            <person name="O'donnell P."/>
            <person name="Okoawo O."/>
            <person name="O'leary S."/>
            <person name="Omotosho B."/>
            <person name="O'neill K."/>
            <person name="Osman S."/>
            <person name="Parker S."/>
            <person name="Perrin D."/>
            <person name="Phunkhang P."/>
            <person name="Piqani B."/>
            <person name="Purcell S."/>
            <person name="Rachupka T."/>
            <person name="Ramasamy U."/>
            <person name="Rameau R."/>
            <person name="Ray V."/>
            <person name="Raymond C."/>
            <person name="Retta R."/>
            <person name="Richardson S."/>
            <person name="Rise C."/>
            <person name="Rodriguez J."/>
            <person name="Rogers J."/>
            <person name="Rogov P."/>
            <person name="Rutman M."/>
            <person name="Schupbach R."/>
            <person name="Seaman C."/>
            <person name="Settipalli S."/>
            <person name="Sharpe T."/>
            <person name="Sheridan J."/>
            <person name="Sherpa N."/>
            <person name="Shi J."/>
            <person name="Smirnov S."/>
            <person name="Smith C."/>
            <person name="Sougnez C."/>
            <person name="Spencer B."/>
            <person name="Stalker J."/>
            <person name="Stange-thomann N."/>
            <person name="Stavropoulos S."/>
            <person name="Stetson K."/>
            <person name="Stone C."/>
            <person name="Stone S."/>
            <person name="Stubbs M."/>
            <person name="Talamas J."/>
            <person name="Tchuinga P."/>
            <person name="Tenzing P."/>
            <person name="Tesfaye S."/>
            <person name="Theodore J."/>
            <person name="Thoulutsang Y."/>
            <person name="Topham K."/>
            <person name="Towey S."/>
            <person name="Tsamla T."/>
            <person name="Tsomo N."/>
            <person name="Vallee D."/>
            <person name="Vassiliev H."/>
            <person name="Venkataraman V."/>
            <person name="Vinson J."/>
            <person name="Vo A."/>
            <person name="Wade C."/>
            <person name="Wang S."/>
            <person name="Wangchuk T."/>
            <person name="Wangdi T."/>
            <person name="Whittaker C."/>
            <person name="Wilkinson J."/>
            <person name="Wu Y."/>
            <person name="Wyman D."/>
            <person name="Yadav S."/>
            <person name="Yang S."/>
            <person name="Yang X."/>
            <person name="Yeager S."/>
            <person name="Yee E."/>
            <person name="Young G."/>
            <person name="Zainoun J."/>
            <person name="Zembeck L."/>
            <person name="Zimmer A."/>
            <person name="Zody M."/>
            <person name="Lander E."/>
        </authorList>
    </citation>
    <scope>NUCLEOTIDE SEQUENCE [LARGE SCALE GENOMIC DNA]</scope>
</reference>
<dbReference type="GeneTree" id="ENSGT00390000015361"/>
<feature type="region of interest" description="Disordered" evidence="1">
    <location>
        <begin position="496"/>
        <end position="520"/>
    </location>
</feature>